<dbReference type="PANTHER" id="PTHR43284">
    <property type="entry name" value="ASPARAGINE SYNTHETASE (GLUTAMINE-HYDROLYZING)"/>
    <property type="match status" value="1"/>
</dbReference>
<protein>
    <recommendedName>
        <fullName evidence="3">asparagine synthase (glutamine-hydrolyzing)</fullName>
        <ecNumber evidence="3">6.3.5.4</ecNumber>
    </recommendedName>
</protein>
<keyword evidence="4" id="KW-0028">Amino-acid biosynthesis</keyword>
<evidence type="ECO:0000313" key="9">
    <source>
        <dbReference type="Proteomes" id="UP001250214"/>
    </source>
</evidence>
<keyword evidence="4" id="KW-0061">Asparagine biosynthesis</keyword>
<dbReference type="PANTHER" id="PTHR43284:SF1">
    <property type="entry name" value="ASPARAGINE SYNTHETASE"/>
    <property type="match status" value="1"/>
</dbReference>
<dbReference type="RefSeq" id="WP_310910580.1">
    <property type="nucleotide sequence ID" value="NZ_JAVLVT010000001.1"/>
</dbReference>
<evidence type="ECO:0000256" key="6">
    <source>
        <dbReference type="SAM" id="MobiDB-lite"/>
    </source>
</evidence>
<dbReference type="InterPro" id="IPR029055">
    <property type="entry name" value="Ntn_hydrolases_N"/>
</dbReference>
<comment type="caution">
    <text evidence="8">The sequence shown here is derived from an EMBL/GenBank/DDBJ whole genome shotgun (WGS) entry which is preliminary data.</text>
</comment>
<accession>A0ABU2H194</accession>
<comment type="pathway">
    <text evidence="1">Amino-acid biosynthesis; L-asparagine biosynthesis; L-asparagine from L-aspartate (L-Gln route): step 1/1.</text>
</comment>
<dbReference type="SUPFAM" id="SSF52402">
    <property type="entry name" value="Adenine nucleotide alpha hydrolases-like"/>
    <property type="match status" value="1"/>
</dbReference>
<evidence type="ECO:0000256" key="3">
    <source>
        <dbReference type="ARBA" id="ARBA00012737"/>
    </source>
</evidence>
<comment type="similarity">
    <text evidence="2">Belongs to the asparagine synthetase family.</text>
</comment>
<dbReference type="Gene3D" id="3.60.20.10">
    <property type="entry name" value="Glutamine Phosphoribosylpyrophosphate, subunit 1, domain 1"/>
    <property type="match status" value="1"/>
</dbReference>
<sequence>MHWIQGHRPPQPTATTPLWTDHDAPHVVGANPPPMHCATDRDLRLAVIGDCYAPRSALDLALPAVRAEDWRALTRWPGSYWVIARRGPWTAILTDLCGSRSVYYTRHRGQVRWATRTRPLAELTGAPLDDAALAAHLTCPTVTEATDHRTAYRGIHRVPGAHALVTDRHTLRIVPYEPEAPTATFPEAAAALRVALYTAVAHRANTAQRLSADVSGGLDSTSLAMLADTHGPLLGVTRLDSTSPNDDPDYARRCVAQANHMRHVFPSAGQDARMFDQLDAAPSTDQPFSDAARWAVTTSYRQPLHEYGSSLHLTGSGGDTLLEAAPYHLAEAYRTQSRRAFRTRVLAFAQVRQLSPRVIARAARAQARTACRDALHQFAEQIRTPQRHRRTGATERIAWYGTAGFAVWLTSRARATLAEHLHAQAEQAQPDLPLATHRAWSELREFGSYQAELEQQLSHDGVPTHAPYLDNEVVRSCMALPVSHRSQPGVQKPLLGAALRGLVPLFLLTRATKGAYDGNAYSGLRRNAARLRTLLTDSHLVERGIVDQNTVRDELDRLVTGVPGRIAALERLVSVELWLARTLDSAARVPSESGGSYAR</sequence>
<evidence type="ECO:0000256" key="2">
    <source>
        <dbReference type="ARBA" id="ARBA00005752"/>
    </source>
</evidence>
<feature type="domain" description="Asparagine synthetase" evidence="7">
    <location>
        <begin position="192"/>
        <end position="579"/>
    </location>
</feature>
<evidence type="ECO:0000259" key="7">
    <source>
        <dbReference type="Pfam" id="PF00733"/>
    </source>
</evidence>
<organism evidence="8 9">
    <name type="scientific">Lipingzhangella rawalii</name>
    <dbReference type="NCBI Taxonomy" id="2055835"/>
    <lineage>
        <taxon>Bacteria</taxon>
        <taxon>Bacillati</taxon>
        <taxon>Actinomycetota</taxon>
        <taxon>Actinomycetes</taxon>
        <taxon>Streptosporangiales</taxon>
        <taxon>Nocardiopsidaceae</taxon>
        <taxon>Lipingzhangella</taxon>
    </lineage>
</organism>
<dbReference type="InterPro" id="IPR001962">
    <property type="entry name" value="Asn_synthase"/>
</dbReference>
<evidence type="ECO:0000256" key="5">
    <source>
        <dbReference type="ARBA" id="ARBA00048741"/>
    </source>
</evidence>
<evidence type="ECO:0000256" key="1">
    <source>
        <dbReference type="ARBA" id="ARBA00005187"/>
    </source>
</evidence>
<keyword evidence="9" id="KW-1185">Reference proteome</keyword>
<gene>
    <name evidence="8" type="ORF">RIF23_02015</name>
</gene>
<evidence type="ECO:0000256" key="4">
    <source>
        <dbReference type="ARBA" id="ARBA00022888"/>
    </source>
</evidence>
<dbReference type="Gene3D" id="3.40.50.620">
    <property type="entry name" value="HUPs"/>
    <property type="match status" value="2"/>
</dbReference>
<dbReference type="InterPro" id="IPR006426">
    <property type="entry name" value="Asn_synth_AEB"/>
</dbReference>
<dbReference type="InterPro" id="IPR051786">
    <property type="entry name" value="ASN_synthetase/amidase"/>
</dbReference>
<name>A0ABU2H194_9ACTN</name>
<comment type="catalytic activity">
    <reaction evidence="5">
        <text>L-aspartate + L-glutamine + ATP + H2O = L-asparagine + L-glutamate + AMP + diphosphate + H(+)</text>
        <dbReference type="Rhea" id="RHEA:12228"/>
        <dbReference type="ChEBI" id="CHEBI:15377"/>
        <dbReference type="ChEBI" id="CHEBI:15378"/>
        <dbReference type="ChEBI" id="CHEBI:29985"/>
        <dbReference type="ChEBI" id="CHEBI:29991"/>
        <dbReference type="ChEBI" id="CHEBI:30616"/>
        <dbReference type="ChEBI" id="CHEBI:33019"/>
        <dbReference type="ChEBI" id="CHEBI:58048"/>
        <dbReference type="ChEBI" id="CHEBI:58359"/>
        <dbReference type="ChEBI" id="CHEBI:456215"/>
        <dbReference type="EC" id="6.3.5.4"/>
    </reaction>
</comment>
<evidence type="ECO:0000313" key="8">
    <source>
        <dbReference type="EMBL" id="MDS1269066.1"/>
    </source>
</evidence>
<dbReference type="EC" id="6.3.5.4" evidence="3"/>
<dbReference type="InterPro" id="IPR014729">
    <property type="entry name" value="Rossmann-like_a/b/a_fold"/>
</dbReference>
<dbReference type="Pfam" id="PF00733">
    <property type="entry name" value="Asn_synthase"/>
    <property type="match status" value="1"/>
</dbReference>
<dbReference type="PIRSF" id="PIRSF001589">
    <property type="entry name" value="Asn_synthetase_glu-h"/>
    <property type="match status" value="1"/>
</dbReference>
<reference evidence="9" key="1">
    <citation type="submission" date="2023-07" db="EMBL/GenBank/DDBJ databases">
        <title>Novel species in the genus Lipingzhangella isolated from Sambhar Salt Lake.</title>
        <authorList>
            <person name="Jiya N."/>
            <person name="Kajale S."/>
            <person name="Sharma A."/>
        </authorList>
    </citation>
    <scope>NUCLEOTIDE SEQUENCE [LARGE SCALE GENOMIC DNA]</scope>
    <source>
        <strain evidence="9">LS1_29</strain>
    </source>
</reference>
<dbReference type="EMBL" id="JAVLVT010000001">
    <property type="protein sequence ID" value="MDS1269066.1"/>
    <property type="molecule type" value="Genomic_DNA"/>
</dbReference>
<feature type="region of interest" description="Disordered" evidence="6">
    <location>
        <begin position="1"/>
        <end position="22"/>
    </location>
</feature>
<dbReference type="NCBIfam" id="NF033561">
    <property type="entry name" value="macrolact_Ik_Al"/>
    <property type="match status" value="1"/>
</dbReference>
<dbReference type="Proteomes" id="UP001250214">
    <property type="component" value="Unassembled WGS sequence"/>
</dbReference>
<dbReference type="SUPFAM" id="SSF56235">
    <property type="entry name" value="N-terminal nucleophile aminohydrolases (Ntn hydrolases)"/>
    <property type="match status" value="1"/>
</dbReference>
<proteinExistence type="inferred from homology"/>